<protein>
    <submittedName>
        <fullName evidence="4">Uncharacterized protein isoform X1</fullName>
    </submittedName>
</protein>
<feature type="region of interest" description="Disordered" evidence="2">
    <location>
        <begin position="111"/>
        <end position="150"/>
    </location>
</feature>
<evidence type="ECO:0000313" key="4">
    <source>
        <dbReference type="RefSeq" id="XP_056695273.1"/>
    </source>
</evidence>
<dbReference type="RefSeq" id="XP_056695273.1">
    <property type="nucleotide sequence ID" value="XM_056839295.1"/>
</dbReference>
<dbReference type="GeneID" id="130469804"/>
<evidence type="ECO:0000256" key="2">
    <source>
        <dbReference type="SAM" id="MobiDB-lite"/>
    </source>
</evidence>
<dbReference type="Proteomes" id="UP000813463">
    <property type="component" value="Chromosome 1"/>
</dbReference>
<proteinExistence type="predicted"/>
<keyword evidence="1" id="KW-0175">Coiled coil</keyword>
<evidence type="ECO:0000256" key="1">
    <source>
        <dbReference type="SAM" id="Coils"/>
    </source>
</evidence>
<organism evidence="3 4">
    <name type="scientific">Spinacia oleracea</name>
    <name type="common">Spinach</name>
    <dbReference type="NCBI Taxonomy" id="3562"/>
    <lineage>
        <taxon>Eukaryota</taxon>
        <taxon>Viridiplantae</taxon>
        <taxon>Streptophyta</taxon>
        <taxon>Embryophyta</taxon>
        <taxon>Tracheophyta</taxon>
        <taxon>Spermatophyta</taxon>
        <taxon>Magnoliopsida</taxon>
        <taxon>eudicotyledons</taxon>
        <taxon>Gunneridae</taxon>
        <taxon>Pentapetalae</taxon>
        <taxon>Caryophyllales</taxon>
        <taxon>Chenopodiaceae</taxon>
        <taxon>Chenopodioideae</taxon>
        <taxon>Anserineae</taxon>
        <taxon>Spinacia</taxon>
    </lineage>
</organism>
<accession>A0ABM3RI29</accession>
<feature type="coiled-coil region" evidence="1">
    <location>
        <begin position="323"/>
        <end position="371"/>
    </location>
</feature>
<gene>
    <name evidence="4" type="primary">LOC130469804</name>
</gene>
<name>A0ABM3RI29_SPIOL</name>
<evidence type="ECO:0000313" key="3">
    <source>
        <dbReference type="Proteomes" id="UP000813463"/>
    </source>
</evidence>
<reference evidence="3" key="1">
    <citation type="journal article" date="2021" name="Nat. Commun.">
        <title>Genomic analyses provide insights into spinach domestication and the genetic basis of agronomic traits.</title>
        <authorList>
            <person name="Cai X."/>
            <person name="Sun X."/>
            <person name="Xu C."/>
            <person name="Sun H."/>
            <person name="Wang X."/>
            <person name="Ge C."/>
            <person name="Zhang Z."/>
            <person name="Wang Q."/>
            <person name="Fei Z."/>
            <person name="Jiao C."/>
            <person name="Wang Q."/>
        </authorList>
    </citation>
    <scope>NUCLEOTIDE SEQUENCE [LARGE SCALE GENOMIC DNA]</scope>
    <source>
        <strain evidence="3">cv. Varoflay</strain>
    </source>
</reference>
<sequence>MPSPTSLGKVLLYLPSPPSSGSGSHRCSWSKPLVIKDKTAYIPEGWLPHLNQLSNPTFLSAVGLCPYMPRDEAMGQMDDASKGQVDRPSWLAKVLDASTFRAWKRQQAAEQAIHEQMAPPPAEEKKTRKASTDAAPTSKCRAGGTGKPVFKSMTSKASKEFAIPKAASASPSLEKTGGTADPLAGIPEVVRRNIPLRAAERARNSGDPFFRRVQSHDRRKIMTLMRSPIPPQYAETLPEAAENMLAAMQSSALDMFILLDSLKKWRTALVHEEARHRLLASQCGDQHFAALEKLRLDRREQIDVVTTALASQNAENTNRLLHIDQNFSEMEDLSKKIKEKEAEFSRLETQFKELEVQLEAASKEVASSQSVLDQSAMLGEKSIRRGMEIAWNAEFASERPFSWFEKFLTYQIEVEKAQREGRTPPEFVPSEDEE</sequence>
<reference evidence="4" key="2">
    <citation type="submission" date="2025-08" db="UniProtKB">
        <authorList>
            <consortium name="RefSeq"/>
        </authorList>
    </citation>
    <scope>IDENTIFICATION</scope>
    <source>
        <tissue evidence="4">Leaf</tissue>
    </source>
</reference>
<keyword evidence="3" id="KW-1185">Reference proteome</keyword>